<evidence type="ECO:0000313" key="2">
    <source>
        <dbReference type="Proteomes" id="UP001190926"/>
    </source>
</evidence>
<reference evidence="1 2" key="1">
    <citation type="journal article" date="2021" name="Nat. Commun.">
        <title>Incipient diploidization of the medicinal plant Perilla within 10,000 years.</title>
        <authorList>
            <person name="Zhang Y."/>
            <person name="Shen Q."/>
            <person name="Leng L."/>
            <person name="Zhang D."/>
            <person name="Chen S."/>
            <person name="Shi Y."/>
            <person name="Ning Z."/>
            <person name="Chen S."/>
        </authorList>
    </citation>
    <scope>NUCLEOTIDE SEQUENCE [LARGE SCALE GENOMIC DNA]</scope>
    <source>
        <strain evidence="2">cv. PC099</strain>
    </source>
</reference>
<protein>
    <submittedName>
        <fullName evidence="1">Uncharacterized protein</fullName>
    </submittedName>
</protein>
<keyword evidence="2" id="KW-1185">Reference proteome</keyword>
<accession>A0AAD4P2K5</accession>
<organism evidence="1 2">
    <name type="scientific">Perilla frutescens var. hirtella</name>
    <name type="common">Perilla citriodora</name>
    <name type="synonym">Perilla setoyensis</name>
    <dbReference type="NCBI Taxonomy" id="608512"/>
    <lineage>
        <taxon>Eukaryota</taxon>
        <taxon>Viridiplantae</taxon>
        <taxon>Streptophyta</taxon>
        <taxon>Embryophyta</taxon>
        <taxon>Tracheophyta</taxon>
        <taxon>Spermatophyta</taxon>
        <taxon>Magnoliopsida</taxon>
        <taxon>eudicotyledons</taxon>
        <taxon>Gunneridae</taxon>
        <taxon>Pentapetalae</taxon>
        <taxon>asterids</taxon>
        <taxon>lamiids</taxon>
        <taxon>Lamiales</taxon>
        <taxon>Lamiaceae</taxon>
        <taxon>Nepetoideae</taxon>
        <taxon>Elsholtzieae</taxon>
        <taxon>Perilla</taxon>
    </lineage>
</organism>
<evidence type="ECO:0000313" key="1">
    <source>
        <dbReference type="EMBL" id="KAH6823841.1"/>
    </source>
</evidence>
<comment type="caution">
    <text evidence="1">The sequence shown here is derived from an EMBL/GenBank/DDBJ whole genome shotgun (WGS) entry which is preliminary data.</text>
</comment>
<gene>
    <name evidence="1" type="ORF">C2S53_013096</name>
</gene>
<name>A0AAD4P2K5_PERFH</name>
<sequence length="90" mass="10369">MNILVGPSQRWSSPLRCSVCGEFAKAKSLLSLEYFEKIPKSCEWSFLDLKGYLRTRILISEYNTSAHFSTNVEGIPLWGWFWFGLDINTS</sequence>
<dbReference type="AlphaFoldDB" id="A0AAD4P2K5"/>
<dbReference type="Proteomes" id="UP001190926">
    <property type="component" value="Unassembled WGS sequence"/>
</dbReference>
<dbReference type="EMBL" id="SDAM02000556">
    <property type="protein sequence ID" value="KAH6823841.1"/>
    <property type="molecule type" value="Genomic_DNA"/>
</dbReference>
<proteinExistence type="predicted"/>